<accession>A0A6G1K7B0</accession>
<gene>
    <name evidence="1" type="ORF">K504DRAFT_468840</name>
</gene>
<dbReference type="AlphaFoldDB" id="A0A6G1K7B0"/>
<dbReference type="Proteomes" id="UP000799428">
    <property type="component" value="Unassembled WGS sequence"/>
</dbReference>
<evidence type="ECO:0000313" key="1">
    <source>
        <dbReference type="EMBL" id="KAF2708513.1"/>
    </source>
</evidence>
<name>A0A6G1K7B0_9PLEO</name>
<dbReference type="EMBL" id="MU005772">
    <property type="protein sequence ID" value="KAF2708513.1"/>
    <property type="molecule type" value="Genomic_DNA"/>
</dbReference>
<sequence>MFLPWRIPRRGLYVSGPSEAWRSYSLLHAAEECQLSRSTSQAARQSPSLWFVLAPVLPQCGASFKDEQLRRQRASEALFPDSPTRAATTMRRISSTLTSLGSCKTKVLSVCACASPQSGPRDSVPGMCQIECGRSATRLIITELFKKWGQGICVLLGQQVG</sequence>
<protein>
    <submittedName>
        <fullName evidence="1">Uncharacterized protein</fullName>
    </submittedName>
</protein>
<evidence type="ECO:0000313" key="2">
    <source>
        <dbReference type="Proteomes" id="UP000799428"/>
    </source>
</evidence>
<organism evidence="1 2">
    <name type="scientific">Pleomassaria siparia CBS 279.74</name>
    <dbReference type="NCBI Taxonomy" id="1314801"/>
    <lineage>
        <taxon>Eukaryota</taxon>
        <taxon>Fungi</taxon>
        <taxon>Dikarya</taxon>
        <taxon>Ascomycota</taxon>
        <taxon>Pezizomycotina</taxon>
        <taxon>Dothideomycetes</taxon>
        <taxon>Pleosporomycetidae</taxon>
        <taxon>Pleosporales</taxon>
        <taxon>Pleomassariaceae</taxon>
        <taxon>Pleomassaria</taxon>
    </lineage>
</organism>
<keyword evidence="2" id="KW-1185">Reference proteome</keyword>
<reference evidence="1" key="1">
    <citation type="journal article" date="2020" name="Stud. Mycol.">
        <title>101 Dothideomycetes genomes: a test case for predicting lifestyles and emergence of pathogens.</title>
        <authorList>
            <person name="Haridas S."/>
            <person name="Albert R."/>
            <person name="Binder M."/>
            <person name="Bloem J."/>
            <person name="Labutti K."/>
            <person name="Salamov A."/>
            <person name="Andreopoulos B."/>
            <person name="Baker S."/>
            <person name="Barry K."/>
            <person name="Bills G."/>
            <person name="Bluhm B."/>
            <person name="Cannon C."/>
            <person name="Castanera R."/>
            <person name="Culley D."/>
            <person name="Daum C."/>
            <person name="Ezra D."/>
            <person name="Gonzalez J."/>
            <person name="Henrissat B."/>
            <person name="Kuo A."/>
            <person name="Liang C."/>
            <person name="Lipzen A."/>
            <person name="Lutzoni F."/>
            <person name="Magnuson J."/>
            <person name="Mondo S."/>
            <person name="Nolan M."/>
            <person name="Ohm R."/>
            <person name="Pangilinan J."/>
            <person name="Park H.-J."/>
            <person name="Ramirez L."/>
            <person name="Alfaro M."/>
            <person name="Sun H."/>
            <person name="Tritt A."/>
            <person name="Yoshinaga Y."/>
            <person name="Zwiers L.-H."/>
            <person name="Turgeon B."/>
            <person name="Goodwin S."/>
            <person name="Spatafora J."/>
            <person name="Crous P."/>
            <person name="Grigoriev I."/>
        </authorList>
    </citation>
    <scope>NUCLEOTIDE SEQUENCE</scope>
    <source>
        <strain evidence="1">CBS 279.74</strain>
    </source>
</reference>
<proteinExistence type="predicted"/>